<feature type="region of interest" description="Disordered" evidence="4">
    <location>
        <begin position="369"/>
        <end position="411"/>
    </location>
</feature>
<dbReference type="InterPro" id="IPR046945">
    <property type="entry name" value="RHMD-like"/>
</dbReference>
<dbReference type="InterPro" id="IPR018110">
    <property type="entry name" value="Mandel_Rmase/mucon_lact_enz_CS"/>
</dbReference>
<keyword evidence="3" id="KW-0460">Magnesium</keyword>
<proteinExistence type="predicted"/>
<dbReference type="PANTHER" id="PTHR13794:SF58">
    <property type="entry name" value="MITOCHONDRIAL ENOLASE SUPERFAMILY MEMBER 1"/>
    <property type="match status" value="1"/>
</dbReference>
<dbReference type="PROSITE" id="PS00909">
    <property type="entry name" value="MR_MLE_2"/>
    <property type="match status" value="1"/>
</dbReference>
<dbReference type="InterPro" id="IPR029065">
    <property type="entry name" value="Enolase_C-like"/>
</dbReference>
<dbReference type="SMART" id="SM00922">
    <property type="entry name" value="MR_MLE"/>
    <property type="match status" value="1"/>
</dbReference>
<evidence type="ECO:0000256" key="4">
    <source>
        <dbReference type="SAM" id="MobiDB-lite"/>
    </source>
</evidence>
<evidence type="ECO:0000259" key="5">
    <source>
        <dbReference type="SMART" id="SM00922"/>
    </source>
</evidence>
<keyword evidence="7" id="KW-1185">Reference proteome</keyword>
<feature type="compositionally biased region" description="Basic and acidic residues" evidence="4">
    <location>
        <begin position="373"/>
        <end position="396"/>
    </location>
</feature>
<dbReference type="Gene3D" id="3.30.390.10">
    <property type="entry name" value="Enolase-like, N-terminal domain"/>
    <property type="match status" value="1"/>
</dbReference>
<keyword evidence="2" id="KW-0479">Metal-binding</keyword>
<dbReference type="InterPro" id="IPR029017">
    <property type="entry name" value="Enolase-like_N"/>
</dbReference>
<dbReference type="InterPro" id="IPR013342">
    <property type="entry name" value="Mandelate_racemase_C"/>
</dbReference>
<dbReference type="EMBL" id="BAABCJ010000002">
    <property type="protein sequence ID" value="GAA3704644.1"/>
    <property type="molecule type" value="Genomic_DNA"/>
</dbReference>
<sequence length="449" mass="47087">MNAASPAEPGAAPAIERIDLRLLSMPFSAGRREDGAASAETVDSFNASSRTFTAMQSLVVSVTTADGLVGWGEAFGHRTNPATWAALEDIVGPFFLGQPADAADLRPRAEHAFHAFGRTGPVHYALSAVDTALWDLAAQRAGLPLRRLLDAGARDSIGAYASLVHYGEDPDEVARQILRARAAGFGAFKLHESTVPAVAAARGAAGDAPLMVDVNCRWDEAAADAALADLAGLDLCWLEEPVFPPDDRDALARLNARHGIVSAGENASGTCGLIGDMAAGAVTVAQPSVGKLGGISAMMEVYRAGERLGVPVVPHCFYYGPALLATAQLIAALPVQRTGGRPGMDGSGRALPELEVPFLDWPERLHPLHGHHQQQDHQRDGRDRPHGHVRADETAERGVLGHNGSVPIEPGPAGTVVLPGAPGLGFAPDPEVMDRHTVQHATISREGHP</sequence>
<gene>
    <name evidence="6" type="ORF">GCM10022377_17870</name>
</gene>
<dbReference type="SFLD" id="SFLDS00001">
    <property type="entry name" value="Enolase"/>
    <property type="match status" value="1"/>
</dbReference>
<evidence type="ECO:0000313" key="6">
    <source>
        <dbReference type="EMBL" id="GAA3704644.1"/>
    </source>
</evidence>
<comment type="caution">
    <text evidence="6">The sequence shown here is derived from an EMBL/GenBank/DDBJ whole genome shotgun (WGS) entry which is preliminary data.</text>
</comment>
<accession>A0ABP7DER1</accession>
<dbReference type="Pfam" id="PF02746">
    <property type="entry name" value="MR_MLE_N"/>
    <property type="match status" value="1"/>
</dbReference>
<reference evidence="7" key="1">
    <citation type="journal article" date="2019" name="Int. J. Syst. Evol. Microbiol.">
        <title>The Global Catalogue of Microorganisms (GCM) 10K type strain sequencing project: providing services to taxonomists for standard genome sequencing and annotation.</title>
        <authorList>
            <consortium name="The Broad Institute Genomics Platform"/>
            <consortium name="The Broad Institute Genome Sequencing Center for Infectious Disease"/>
            <person name="Wu L."/>
            <person name="Ma J."/>
        </authorList>
    </citation>
    <scope>NUCLEOTIDE SEQUENCE [LARGE SCALE GENOMIC DNA]</scope>
    <source>
        <strain evidence="7">JCM 16961</strain>
    </source>
</reference>
<dbReference type="SUPFAM" id="SSF51604">
    <property type="entry name" value="Enolase C-terminal domain-like"/>
    <property type="match status" value="1"/>
</dbReference>
<dbReference type="PANTHER" id="PTHR13794">
    <property type="entry name" value="ENOLASE SUPERFAMILY, MANDELATE RACEMASE"/>
    <property type="match status" value="1"/>
</dbReference>
<protein>
    <recommendedName>
        <fullName evidence="5">Mandelate racemase/muconate lactonizing enzyme C-terminal domain-containing protein</fullName>
    </recommendedName>
</protein>
<dbReference type="CDD" id="cd03316">
    <property type="entry name" value="MR_like"/>
    <property type="match status" value="1"/>
</dbReference>
<dbReference type="RefSeq" id="WP_344883104.1">
    <property type="nucleotide sequence ID" value="NZ_BAABCJ010000002.1"/>
</dbReference>
<organism evidence="6 7">
    <name type="scientific">Zhihengliuella alba</name>
    <dbReference type="NCBI Taxonomy" id="547018"/>
    <lineage>
        <taxon>Bacteria</taxon>
        <taxon>Bacillati</taxon>
        <taxon>Actinomycetota</taxon>
        <taxon>Actinomycetes</taxon>
        <taxon>Micrococcales</taxon>
        <taxon>Micrococcaceae</taxon>
        <taxon>Zhihengliuella</taxon>
    </lineage>
</organism>
<dbReference type="Gene3D" id="3.20.20.120">
    <property type="entry name" value="Enolase-like C-terminal domain"/>
    <property type="match status" value="1"/>
</dbReference>
<name>A0ABP7DER1_9MICC</name>
<evidence type="ECO:0000313" key="7">
    <source>
        <dbReference type="Proteomes" id="UP001501536"/>
    </source>
</evidence>
<dbReference type="InterPro" id="IPR013341">
    <property type="entry name" value="Mandelate_racemase_N_dom"/>
</dbReference>
<evidence type="ECO:0000256" key="2">
    <source>
        <dbReference type="ARBA" id="ARBA00022723"/>
    </source>
</evidence>
<comment type="cofactor">
    <cofactor evidence="1">
        <name>Mg(2+)</name>
        <dbReference type="ChEBI" id="CHEBI:18420"/>
    </cofactor>
</comment>
<feature type="domain" description="Mandelate racemase/muconate lactonizing enzyme C-terminal" evidence="5">
    <location>
        <begin position="170"/>
        <end position="261"/>
    </location>
</feature>
<evidence type="ECO:0000256" key="3">
    <source>
        <dbReference type="ARBA" id="ARBA00022842"/>
    </source>
</evidence>
<dbReference type="Pfam" id="PF13378">
    <property type="entry name" value="MR_MLE_C"/>
    <property type="match status" value="1"/>
</dbReference>
<dbReference type="SUPFAM" id="SSF54826">
    <property type="entry name" value="Enolase N-terminal domain-like"/>
    <property type="match status" value="1"/>
</dbReference>
<dbReference type="InterPro" id="IPR036849">
    <property type="entry name" value="Enolase-like_C_sf"/>
</dbReference>
<dbReference type="Proteomes" id="UP001501536">
    <property type="component" value="Unassembled WGS sequence"/>
</dbReference>
<evidence type="ECO:0000256" key="1">
    <source>
        <dbReference type="ARBA" id="ARBA00001946"/>
    </source>
</evidence>